<protein>
    <submittedName>
        <fullName evidence="1">Uncharacterized protein</fullName>
    </submittedName>
</protein>
<dbReference type="EMBL" id="LAZR01001063">
    <property type="protein sequence ID" value="KKN51449.1"/>
    <property type="molecule type" value="Genomic_DNA"/>
</dbReference>
<sequence length="94" mass="11371">MINDTMTCWICKKKMGKSGSEHHLFNFYDFKIKMLQTFPNITKNKIRLAWLKTKDKIPSYKVHYKCHCELEKKLRNEYNCYLKGTWEAKDDTQT</sequence>
<gene>
    <name evidence="1" type="ORF">LCGC14_0622650</name>
</gene>
<reference evidence="1" key="1">
    <citation type="journal article" date="2015" name="Nature">
        <title>Complex archaea that bridge the gap between prokaryotes and eukaryotes.</title>
        <authorList>
            <person name="Spang A."/>
            <person name="Saw J.H."/>
            <person name="Jorgensen S.L."/>
            <person name="Zaremba-Niedzwiedzka K."/>
            <person name="Martijn J."/>
            <person name="Lind A.E."/>
            <person name="van Eijk R."/>
            <person name="Schleper C."/>
            <person name="Guy L."/>
            <person name="Ettema T.J."/>
        </authorList>
    </citation>
    <scope>NUCLEOTIDE SEQUENCE</scope>
</reference>
<name>A0A0F9R9D7_9ZZZZ</name>
<comment type="caution">
    <text evidence="1">The sequence shown here is derived from an EMBL/GenBank/DDBJ whole genome shotgun (WGS) entry which is preliminary data.</text>
</comment>
<dbReference type="AlphaFoldDB" id="A0A0F9R9D7"/>
<proteinExistence type="predicted"/>
<organism evidence="1">
    <name type="scientific">marine sediment metagenome</name>
    <dbReference type="NCBI Taxonomy" id="412755"/>
    <lineage>
        <taxon>unclassified sequences</taxon>
        <taxon>metagenomes</taxon>
        <taxon>ecological metagenomes</taxon>
    </lineage>
</organism>
<accession>A0A0F9R9D7</accession>
<evidence type="ECO:0000313" key="1">
    <source>
        <dbReference type="EMBL" id="KKN51449.1"/>
    </source>
</evidence>